<feature type="transmembrane region" description="Helical" evidence="7">
    <location>
        <begin position="246"/>
        <end position="272"/>
    </location>
</feature>
<dbReference type="Pfam" id="PF00664">
    <property type="entry name" value="ABC_membrane"/>
    <property type="match status" value="1"/>
</dbReference>
<dbReference type="InterPro" id="IPR039421">
    <property type="entry name" value="Type_1_exporter"/>
</dbReference>
<feature type="transmembrane region" description="Helical" evidence="7">
    <location>
        <begin position="52"/>
        <end position="72"/>
    </location>
</feature>
<dbReference type="InterPro" id="IPR027417">
    <property type="entry name" value="P-loop_NTPase"/>
</dbReference>
<gene>
    <name evidence="10" type="ORF">QGN29_02295</name>
</gene>
<sequence length="557" mass="60955">MKLSADFDQAVSLYKKSVGIVSLFSFLANLSFLAMPLFMMNTYRTVIPAKSTPTLFALLALVLVIMGAYYFLEKARTIILSKAALRFEADLMGLVMAAELNHNKQSSIQSINDIQALRVHLSSSVVMSAFDLMTVPIFLFIIFYIHIGAGLVLMASIIFLSYLAIKGNAKTSPLIDLSREKNIESQKVLESFARSQENVKSMGMYKEAIAEYGAKHNEAIKTQIEMVEIQSKTSSLSKAMRQVVQILLVFTGAMLVLEGGASMGVVFAMVIIGGRAIGPVEALVGNWRQVVLIKTTYNKLKDRLSELELPEKSTLLPVPKGFVRLKQVYYAPEGVSDPILVKLQHLFESGTVTAVLGNNGAGKSTLAKVIVGYIKPSAGHATLDDQEISSWDPVLKGFYMGYMPQKVTFFNGTVRDNIARLRKDDPDHFAIDAAKFAGVHDMIMRLPKGYDTVLGDFGMNLSGGQAQLLALARAVYTKPKVLVLDEPNAALDGVGEQILMACIEKCKKENMTVIVVTQRPGLLKVADEMLVMQSGRIVKSGPVTDTMSSGNIMIEKK</sequence>
<dbReference type="InterPro" id="IPR003439">
    <property type="entry name" value="ABC_transporter-like_ATP-bd"/>
</dbReference>
<feature type="domain" description="ABC transmembrane type-1" evidence="9">
    <location>
        <begin position="20"/>
        <end position="292"/>
    </location>
</feature>
<feature type="transmembrane region" description="Helical" evidence="7">
    <location>
        <begin position="20"/>
        <end position="40"/>
    </location>
</feature>
<feature type="transmembrane region" description="Helical" evidence="7">
    <location>
        <begin position="137"/>
        <end position="165"/>
    </location>
</feature>
<proteinExistence type="predicted"/>
<evidence type="ECO:0000259" key="9">
    <source>
        <dbReference type="PROSITE" id="PS50929"/>
    </source>
</evidence>
<dbReference type="SMART" id="SM00382">
    <property type="entry name" value="AAA"/>
    <property type="match status" value="1"/>
</dbReference>
<dbReference type="RefSeq" id="WP_310799046.1">
    <property type="nucleotide sequence ID" value="NZ_CP123872.1"/>
</dbReference>
<dbReference type="Gene3D" id="1.20.1560.10">
    <property type="entry name" value="ABC transporter type 1, transmembrane domain"/>
    <property type="match status" value="1"/>
</dbReference>
<dbReference type="SUPFAM" id="SSF52540">
    <property type="entry name" value="P-loop containing nucleoside triphosphate hydrolases"/>
    <property type="match status" value="1"/>
</dbReference>
<dbReference type="PROSITE" id="PS00211">
    <property type="entry name" value="ABC_TRANSPORTER_1"/>
    <property type="match status" value="1"/>
</dbReference>
<keyword evidence="4 10" id="KW-0067">ATP-binding</keyword>
<dbReference type="SUPFAM" id="SSF90123">
    <property type="entry name" value="ABC transporter transmembrane region"/>
    <property type="match status" value="1"/>
</dbReference>
<evidence type="ECO:0000256" key="7">
    <source>
        <dbReference type="SAM" id="Phobius"/>
    </source>
</evidence>
<keyword evidence="3" id="KW-0547">Nucleotide-binding</keyword>
<dbReference type="InterPro" id="IPR017871">
    <property type="entry name" value="ABC_transporter-like_CS"/>
</dbReference>
<dbReference type="EMBL" id="CP123872">
    <property type="protein sequence ID" value="WND03197.1"/>
    <property type="molecule type" value="Genomic_DNA"/>
</dbReference>
<name>A0AA52ED14_9PROT</name>
<keyword evidence="11" id="KW-1185">Reference proteome</keyword>
<evidence type="ECO:0000259" key="8">
    <source>
        <dbReference type="PROSITE" id="PS50893"/>
    </source>
</evidence>
<dbReference type="PANTHER" id="PTHR43394:SF1">
    <property type="entry name" value="ATP-BINDING CASSETTE SUB-FAMILY B MEMBER 10, MITOCHONDRIAL"/>
    <property type="match status" value="1"/>
</dbReference>
<dbReference type="InterPro" id="IPR011527">
    <property type="entry name" value="ABC1_TM_dom"/>
</dbReference>
<evidence type="ECO:0000256" key="2">
    <source>
        <dbReference type="ARBA" id="ARBA00022692"/>
    </source>
</evidence>
<accession>A0AA52ED14</accession>
<dbReference type="GO" id="GO:0016887">
    <property type="term" value="F:ATP hydrolysis activity"/>
    <property type="evidence" value="ECO:0007669"/>
    <property type="project" value="InterPro"/>
</dbReference>
<evidence type="ECO:0000256" key="3">
    <source>
        <dbReference type="ARBA" id="ARBA00022741"/>
    </source>
</evidence>
<dbReference type="GO" id="GO:0015421">
    <property type="term" value="F:ABC-type oligopeptide transporter activity"/>
    <property type="evidence" value="ECO:0007669"/>
    <property type="project" value="TreeGrafter"/>
</dbReference>
<dbReference type="Pfam" id="PF00005">
    <property type="entry name" value="ABC_tran"/>
    <property type="match status" value="1"/>
</dbReference>
<dbReference type="InterPro" id="IPR036640">
    <property type="entry name" value="ABC1_TM_sf"/>
</dbReference>
<dbReference type="Gene3D" id="3.40.50.300">
    <property type="entry name" value="P-loop containing nucleotide triphosphate hydrolases"/>
    <property type="match status" value="1"/>
</dbReference>
<dbReference type="AlphaFoldDB" id="A0AA52ED14"/>
<comment type="subcellular location">
    <subcellularLocation>
        <location evidence="1">Cell membrane</location>
        <topology evidence="1">Multi-pass membrane protein</topology>
    </subcellularLocation>
</comment>
<dbReference type="Proteomes" id="UP001268683">
    <property type="component" value="Chromosome"/>
</dbReference>
<organism evidence="10 11">
    <name type="scientific">Temperatibacter marinus</name>
    <dbReference type="NCBI Taxonomy" id="1456591"/>
    <lineage>
        <taxon>Bacteria</taxon>
        <taxon>Pseudomonadati</taxon>
        <taxon>Pseudomonadota</taxon>
        <taxon>Alphaproteobacteria</taxon>
        <taxon>Kordiimonadales</taxon>
        <taxon>Temperatibacteraceae</taxon>
        <taxon>Temperatibacter</taxon>
    </lineage>
</organism>
<evidence type="ECO:0000313" key="11">
    <source>
        <dbReference type="Proteomes" id="UP001268683"/>
    </source>
</evidence>
<dbReference type="PANTHER" id="PTHR43394">
    <property type="entry name" value="ATP-DEPENDENT PERMEASE MDL1, MITOCHONDRIAL"/>
    <property type="match status" value="1"/>
</dbReference>
<evidence type="ECO:0000256" key="4">
    <source>
        <dbReference type="ARBA" id="ARBA00022840"/>
    </source>
</evidence>
<evidence type="ECO:0000256" key="6">
    <source>
        <dbReference type="ARBA" id="ARBA00023136"/>
    </source>
</evidence>
<reference evidence="10" key="1">
    <citation type="submission" date="2023-04" db="EMBL/GenBank/DDBJ databases">
        <title>Complete genome sequence of Temperatibacter marinus.</title>
        <authorList>
            <person name="Rong J.-C."/>
            <person name="Yi M.-L."/>
            <person name="Zhao Q."/>
        </authorList>
    </citation>
    <scope>NUCLEOTIDE SEQUENCE</scope>
    <source>
        <strain evidence="10">NBRC 110045</strain>
    </source>
</reference>
<evidence type="ECO:0000313" key="10">
    <source>
        <dbReference type="EMBL" id="WND03197.1"/>
    </source>
</evidence>
<dbReference type="KEGG" id="tmk:QGN29_02295"/>
<protein>
    <submittedName>
        <fullName evidence="10">ATP-binding cassette domain-containing protein</fullName>
    </submittedName>
</protein>
<dbReference type="GO" id="GO:0005886">
    <property type="term" value="C:plasma membrane"/>
    <property type="evidence" value="ECO:0007669"/>
    <property type="project" value="UniProtKB-SubCell"/>
</dbReference>
<dbReference type="GO" id="GO:0005524">
    <property type="term" value="F:ATP binding"/>
    <property type="evidence" value="ECO:0007669"/>
    <property type="project" value="UniProtKB-KW"/>
</dbReference>
<keyword evidence="5 7" id="KW-1133">Transmembrane helix</keyword>
<keyword evidence="2 7" id="KW-0812">Transmembrane</keyword>
<dbReference type="PROSITE" id="PS50929">
    <property type="entry name" value="ABC_TM1F"/>
    <property type="match status" value="1"/>
</dbReference>
<evidence type="ECO:0000256" key="5">
    <source>
        <dbReference type="ARBA" id="ARBA00022989"/>
    </source>
</evidence>
<dbReference type="InterPro" id="IPR003593">
    <property type="entry name" value="AAA+_ATPase"/>
</dbReference>
<keyword evidence="6 7" id="KW-0472">Membrane</keyword>
<feature type="domain" description="ABC transporter" evidence="8">
    <location>
        <begin position="323"/>
        <end position="556"/>
    </location>
</feature>
<evidence type="ECO:0000256" key="1">
    <source>
        <dbReference type="ARBA" id="ARBA00004651"/>
    </source>
</evidence>
<dbReference type="PROSITE" id="PS50893">
    <property type="entry name" value="ABC_TRANSPORTER_2"/>
    <property type="match status" value="1"/>
</dbReference>